<evidence type="ECO:0000256" key="2">
    <source>
        <dbReference type="ARBA" id="ARBA00023157"/>
    </source>
</evidence>
<evidence type="ECO:0000256" key="1">
    <source>
        <dbReference type="ARBA" id="ARBA00022821"/>
    </source>
</evidence>
<evidence type="ECO:0000313" key="5">
    <source>
        <dbReference type="Proteomes" id="UP001500171"/>
    </source>
</evidence>
<gene>
    <name evidence="4" type="ORF">GCM10023211_24000</name>
</gene>
<feature type="domain" description="Glycoside hydrolase family 19 catalytic" evidence="3">
    <location>
        <begin position="91"/>
        <end position="186"/>
    </location>
</feature>
<dbReference type="Gene3D" id="1.10.530.10">
    <property type="match status" value="1"/>
</dbReference>
<evidence type="ECO:0000313" key="4">
    <source>
        <dbReference type="EMBL" id="GAA5114436.1"/>
    </source>
</evidence>
<dbReference type="PANTHER" id="PTHR22595:SF79">
    <property type="entry name" value="CHITINASE 12"/>
    <property type="match status" value="1"/>
</dbReference>
<dbReference type="Pfam" id="PF00182">
    <property type="entry name" value="Glyco_hydro_19"/>
    <property type="match status" value="1"/>
</dbReference>
<dbReference type="InterPro" id="IPR023346">
    <property type="entry name" value="Lysozyme-like_dom_sf"/>
</dbReference>
<sequence length="243" mass="27811">MSNLSLDGKAWFLHPVGITNFTKDYNITVSFIEKVTGKVGTWFNGKGAGKKFGNEFKLKNPNIYQLDKEFFVSLMNNSLEEYNIIGEYHKAHFLAQCFHESASFESTLEFASGNGYDPDRHPDAIKNGNTTIGDGPKYKGRGLIQLTWKNNYREYSSYKEIDFVSNPELLAQNMKYAIDVSCWFWRYRGGIYKKYNARGDINILIDNEKNNVALVTKAINGGKNGLDHRIEIFEAIKKEWGLE</sequence>
<organism evidence="4 5">
    <name type="scientific">Orbus sasakiae</name>
    <dbReference type="NCBI Taxonomy" id="1078475"/>
    <lineage>
        <taxon>Bacteria</taxon>
        <taxon>Pseudomonadati</taxon>
        <taxon>Pseudomonadota</taxon>
        <taxon>Gammaproteobacteria</taxon>
        <taxon>Orbales</taxon>
        <taxon>Orbaceae</taxon>
        <taxon>Orbus</taxon>
    </lineage>
</organism>
<proteinExistence type="predicted"/>
<dbReference type="Proteomes" id="UP001500171">
    <property type="component" value="Unassembled WGS sequence"/>
</dbReference>
<evidence type="ECO:0000259" key="3">
    <source>
        <dbReference type="Pfam" id="PF00182"/>
    </source>
</evidence>
<protein>
    <recommendedName>
        <fullName evidence="3">Glycoside hydrolase family 19 catalytic domain-containing protein</fullName>
    </recommendedName>
</protein>
<keyword evidence="1" id="KW-0611">Plant defense</keyword>
<dbReference type="InterPro" id="IPR000726">
    <property type="entry name" value="Glyco_hydro_19_cat"/>
</dbReference>
<accession>A0ABP9NCW0</accession>
<dbReference type="PANTHER" id="PTHR22595">
    <property type="entry name" value="CHITINASE-RELATED"/>
    <property type="match status" value="1"/>
</dbReference>
<name>A0ABP9NCW0_9GAMM</name>
<keyword evidence="2" id="KW-1015">Disulfide bond</keyword>
<reference evidence="5" key="1">
    <citation type="journal article" date="2019" name="Int. J. Syst. Evol. Microbiol.">
        <title>The Global Catalogue of Microorganisms (GCM) 10K type strain sequencing project: providing services to taxonomists for standard genome sequencing and annotation.</title>
        <authorList>
            <consortium name="The Broad Institute Genomics Platform"/>
            <consortium name="The Broad Institute Genome Sequencing Center for Infectious Disease"/>
            <person name="Wu L."/>
            <person name="Ma J."/>
        </authorList>
    </citation>
    <scope>NUCLEOTIDE SEQUENCE [LARGE SCALE GENOMIC DNA]</scope>
    <source>
        <strain evidence="5">JCM 18050</strain>
    </source>
</reference>
<keyword evidence="5" id="KW-1185">Reference proteome</keyword>
<dbReference type="RefSeq" id="WP_345492592.1">
    <property type="nucleotide sequence ID" value="NZ_BAABHY010000009.1"/>
</dbReference>
<dbReference type="EMBL" id="BAABHY010000009">
    <property type="protein sequence ID" value="GAA5114436.1"/>
    <property type="molecule type" value="Genomic_DNA"/>
</dbReference>
<comment type="caution">
    <text evidence="4">The sequence shown here is derived from an EMBL/GenBank/DDBJ whole genome shotgun (WGS) entry which is preliminary data.</text>
</comment>
<dbReference type="SUPFAM" id="SSF53955">
    <property type="entry name" value="Lysozyme-like"/>
    <property type="match status" value="1"/>
</dbReference>